<feature type="compositionally biased region" description="Polar residues" evidence="1">
    <location>
        <begin position="18"/>
        <end position="33"/>
    </location>
</feature>
<dbReference type="GO" id="GO:0043565">
    <property type="term" value="F:sequence-specific DNA binding"/>
    <property type="evidence" value="ECO:0007669"/>
    <property type="project" value="InterPro"/>
</dbReference>
<dbReference type="VEuPathDB" id="FungiDB:PSTT_17035"/>
<dbReference type="AlphaFoldDB" id="A0A2S4U9V3"/>
<dbReference type="InterPro" id="IPR010921">
    <property type="entry name" value="Trp_repressor/repl_initiator"/>
</dbReference>
<gene>
    <name evidence="2" type="ORF">PSTT_17035</name>
</gene>
<evidence type="ECO:0000313" key="2">
    <source>
        <dbReference type="EMBL" id="POV94078.1"/>
    </source>
</evidence>
<evidence type="ECO:0000313" key="3">
    <source>
        <dbReference type="Proteomes" id="UP000239156"/>
    </source>
</evidence>
<protein>
    <submittedName>
        <fullName evidence="2">Uncharacterized protein</fullName>
    </submittedName>
</protein>
<proteinExistence type="predicted"/>
<keyword evidence="3" id="KW-1185">Reference proteome</keyword>
<organism evidence="2 3">
    <name type="scientific">Puccinia striiformis</name>
    <dbReference type="NCBI Taxonomy" id="27350"/>
    <lineage>
        <taxon>Eukaryota</taxon>
        <taxon>Fungi</taxon>
        <taxon>Dikarya</taxon>
        <taxon>Basidiomycota</taxon>
        <taxon>Pucciniomycotina</taxon>
        <taxon>Pucciniomycetes</taxon>
        <taxon>Pucciniales</taxon>
        <taxon>Pucciniaceae</taxon>
        <taxon>Puccinia</taxon>
    </lineage>
</organism>
<dbReference type="SUPFAM" id="SSF48295">
    <property type="entry name" value="TrpR-like"/>
    <property type="match status" value="1"/>
</dbReference>
<dbReference type="Proteomes" id="UP000239156">
    <property type="component" value="Unassembled WGS sequence"/>
</dbReference>
<accession>A0A2S4U9V3</accession>
<feature type="non-terminal residue" evidence="2">
    <location>
        <position position="1"/>
    </location>
</feature>
<reference evidence="2" key="1">
    <citation type="submission" date="2017-12" db="EMBL/GenBank/DDBJ databases">
        <title>Gene loss provides genomic basis for host adaptation in cereal stripe rust fungi.</title>
        <authorList>
            <person name="Xia C."/>
        </authorList>
    </citation>
    <scope>NUCLEOTIDE SEQUENCE [LARGE SCALE GENOMIC DNA]</scope>
    <source>
        <strain evidence="2">93-210</strain>
    </source>
</reference>
<name>A0A2S4U9V3_9BASI</name>
<feature type="compositionally biased region" description="Low complexity" evidence="1">
    <location>
        <begin position="1"/>
        <end position="10"/>
    </location>
</feature>
<sequence length="200" mass="22770">DSRSSASSQDPSKDNSASRKPSQSQKALTTVNPESRLDTSKKRTTSSRKVHDLDFKLKVIQWHQEHKATQLETSLKFNINQTSLSCPRNHADSCDIQRWFGPFQLVYGSTVLPNDYKQLQTTRSFEPKHTNLPTSSIQFHINKIELHGEAGSVNQDHAEEARKQLLAITSGYVGRDIYNTDEDWFTLQRSHQRLGRSSSN</sequence>
<feature type="region of interest" description="Disordered" evidence="1">
    <location>
        <begin position="1"/>
        <end position="48"/>
    </location>
</feature>
<evidence type="ECO:0000256" key="1">
    <source>
        <dbReference type="SAM" id="MobiDB-lite"/>
    </source>
</evidence>
<comment type="caution">
    <text evidence="2">The sequence shown here is derived from an EMBL/GenBank/DDBJ whole genome shotgun (WGS) entry which is preliminary data.</text>
</comment>
<dbReference type="EMBL" id="PKSL01000460">
    <property type="protein sequence ID" value="POV94078.1"/>
    <property type="molecule type" value="Genomic_DNA"/>
</dbReference>